<evidence type="ECO:0000313" key="2">
    <source>
        <dbReference type="EMBL" id="CAK9187147.1"/>
    </source>
</evidence>
<evidence type="ECO:0000256" key="1">
    <source>
        <dbReference type="SAM" id="SignalP"/>
    </source>
</evidence>
<name>A0ABC8V2V5_9AQUA</name>
<gene>
    <name evidence="2" type="ORF">ILEXP_LOCUS57654</name>
</gene>
<evidence type="ECO:0000313" key="3">
    <source>
        <dbReference type="Proteomes" id="UP001642360"/>
    </source>
</evidence>
<feature type="signal peptide" evidence="1">
    <location>
        <begin position="1"/>
        <end position="17"/>
    </location>
</feature>
<comment type="caution">
    <text evidence="2">The sequence shown here is derived from an EMBL/GenBank/DDBJ whole genome shotgun (WGS) entry which is preliminary data.</text>
</comment>
<dbReference type="EMBL" id="CAUOFW020009835">
    <property type="protein sequence ID" value="CAK9187147.1"/>
    <property type="molecule type" value="Genomic_DNA"/>
</dbReference>
<dbReference type="AlphaFoldDB" id="A0ABC8V2V5"/>
<organism evidence="2 3">
    <name type="scientific">Ilex paraguariensis</name>
    <name type="common">yerba mate</name>
    <dbReference type="NCBI Taxonomy" id="185542"/>
    <lineage>
        <taxon>Eukaryota</taxon>
        <taxon>Viridiplantae</taxon>
        <taxon>Streptophyta</taxon>
        <taxon>Embryophyta</taxon>
        <taxon>Tracheophyta</taxon>
        <taxon>Spermatophyta</taxon>
        <taxon>Magnoliopsida</taxon>
        <taxon>eudicotyledons</taxon>
        <taxon>Gunneridae</taxon>
        <taxon>Pentapetalae</taxon>
        <taxon>asterids</taxon>
        <taxon>campanulids</taxon>
        <taxon>Aquifoliales</taxon>
        <taxon>Aquifoliaceae</taxon>
        <taxon>Ilex</taxon>
    </lineage>
</organism>
<proteinExistence type="predicted"/>
<protein>
    <submittedName>
        <fullName evidence="2">Uncharacterized protein</fullName>
    </submittedName>
</protein>
<keyword evidence="1" id="KW-0732">Signal</keyword>
<reference evidence="2 3" key="1">
    <citation type="submission" date="2024-02" db="EMBL/GenBank/DDBJ databases">
        <authorList>
            <person name="Vignale AGUSTIN F."/>
            <person name="Sosa J E."/>
            <person name="Modenutti C."/>
        </authorList>
    </citation>
    <scope>NUCLEOTIDE SEQUENCE [LARGE SCALE GENOMIC DNA]</scope>
</reference>
<keyword evidence="3" id="KW-1185">Reference proteome</keyword>
<feature type="chain" id="PRO_5044797704" evidence="1">
    <location>
        <begin position="18"/>
        <end position="81"/>
    </location>
</feature>
<sequence length="81" mass="8717">MAHTQIILVMLSSSSFAYESSPGVVQDEADQGKCKGDQNDLFQAAENTEEICQSNTLKVIGTGVGFCCVSFLEKLEPSVKL</sequence>
<dbReference type="Proteomes" id="UP001642360">
    <property type="component" value="Unassembled WGS sequence"/>
</dbReference>
<accession>A0ABC8V2V5</accession>